<sequence>MLHPYCSAVAQMDKIFTNPIHRTLSNELFGQPWSSKACQPACLTLLCTDAVDGRGWS</sequence>
<dbReference type="EMBL" id="KN838688">
    <property type="protein sequence ID" value="KIJ97616.1"/>
    <property type="molecule type" value="Genomic_DNA"/>
</dbReference>
<proteinExistence type="predicted"/>
<protein>
    <submittedName>
        <fullName evidence="1">Unplaced genomic scaffold K443scaffold_153, whole genome shotgun sequence</fullName>
    </submittedName>
</protein>
<dbReference type="HOGENOM" id="CLU_2996810_0_0_1"/>
<accession>A0A0C9XJ51</accession>
<organism evidence="1 2">
    <name type="scientific">Laccaria amethystina LaAM-08-1</name>
    <dbReference type="NCBI Taxonomy" id="1095629"/>
    <lineage>
        <taxon>Eukaryota</taxon>
        <taxon>Fungi</taxon>
        <taxon>Dikarya</taxon>
        <taxon>Basidiomycota</taxon>
        <taxon>Agaricomycotina</taxon>
        <taxon>Agaricomycetes</taxon>
        <taxon>Agaricomycetidae</taxon>
        <taxon>Agaricales</taxon>
        <taxon>Agaricineae</taxon>
        <taxon>Hydnangiaceae</taxon>
        <taxon>Laccaria</taxon>
    </lineage>
</organism>
<name>A0A0C9XJ51_9AGAR</name>
<dbReference type="Proteomes" id="UP000054477">
    <property type="component" value="Unassembled WGS sequence"/>
</dbReference>
<evidence type="ECO:0000313" key="2">
    <source>
        <dbReference type="Proteomes" id="UP000054477"/>
    </source>
</evidence>
<dbReference type="AlphaFoldDB" id="A0A0C9XJ51"/>
<reference evidence="2" key="2">
    <citation type="submission" date="2015-01" db="EMBL/GenBank/DDBJ databases">
        <title>Evolutionary Origins and Diversification of the Mycorrhizal Mutualists.</title>
        <authorList>
            <consortium name="DOE Joint Genome Institute"/>
            <consortium name="Mycorrhizal Genomics Consortium"/>
            <person name="Kohler A."/>
            <person name="Kuo A."/>
            <person name="Nagy L.G."/>
            <person name="Floudas D."/>
            <person name="Copeland A."/>
            <person name="Barry K.W."/>
            <person name="Cichocki N."/>
            <person name="Veneault-Fourrey C."/>
            <person name="LaButti K."/>
            <person name="Lindquist E.A."/>
            <person name="Lipzen A."/>
            <person name="Lundell T."/>
            <person name="Morin E."/>
            <person name="Murat C."/>
            <person name="Riley R."/>
            <person name="Ohm R."/>
            <person name="Sun H."/>
            <person name="Tunlid A."/>
            <person name="Henrissat B."/>
            <person name="Grigoriev I.V."/>
            <person name="Hibbett D.S."/>
            <person name="Martin F."/>
        </authorList>
    </citation>
    <scope>NUCLEOTIDE SEQUENCE [LARGE SCALE GENOMIC DNA]</scope>
    <source>
        <strain evidence="2">LaAM-08-1</strain>
    </source>
</reference>
<reference evidence="1 2" key="1">
    <citation type="submission" date="2014-04" db="EMBL/GenBank/DDBJ databases">
        <authorList>
            <consortium name="DOE Joint Genome Institute"/>
            <person name="Kuo A."/>
            <person name="Kohler A."/>
            <person name="Nagy L.G."/>
            <person name="Floudas D."/>
            <person name="Copeland A."/>
            <person name="Barry K.W."/>
            <person name="Cichocki N."/>
            <person name="Veneault-Fourrey C."/>
            <person name="LaButti K."/>
            <person name="Lindquist E.A."/>
            <person name="Lipzen A."/>
            <person name="Lundell T."/>
            <person name="Morin E."/>
            <person name="Murat C."/>
            <person name="Sun H."/>
            <person name="Tunlid A."/>
            <person name="Henrissat B."/>
            <person name="Grigoriev I.V."/>
            <person name="Hibbett D.S."/>
            <person name="Martin F."/>
            <person name="Nordberg H.P."/>
            <person name="Cantor M.N."/>
            <person name="Hua S.X."/>
        </authorList>
    </citation>
    <scope>NUCLEOTIDE SEQUENCE [LARGE SCALE GENOMIC DNA]</scope>
    <source>
        <strain evidence="1 2">LaAM-08-1</strain>
    </source>
</reference>
<keyword evidence="2" id="KW-1185">Reference proteome</keyword>
<evidence type="ECO:0000313" key="1">
    <source>
        <dbReference type="EMBL" id="KIJ97616.1"/>
    </source>
</evidence>
<gene>
    <name evidence="1" type="ORF">K443DRAFT_105350</name>
</gene>